<dbReference type="SUPFAM" id="SSF141868">
    <property type="entry name" value="EAL domain-like"/>
    <property type="match status" value="1"/>
</dbReference>
<dbReference type="GO" id="GO:0071111">
    <property type="term" value="F:cyclic-guanylate-specific phosphodiesterase activity"/>
    <property type="evidence" value="ECO:0007669"/>
    <property type="project" value="InterPro"/>
</dbReference>
<comment type="caution">
    <text evidence="2">The sequence shown here is derived from an EMBL/GenBank/DDBJ whole genome shotgun (WGS) entry which is preliminary data.</text>
</comment>
<dbReference type="Pfam" id="PF00563">
    <property type="entry name" value="EAL"/>
    <property type="match status" value="1"/>
</dbReference>
<evidence type="ECO:0000259" key="1">
    <source>
        <dbReference type="PROSITE" id="PS50883"/>
    </source>
</evidence>
<dbReference type="Proteomes" id="UP000474757">
    <property type="component" value="Unassembled WGS sequence"/>
</dbReference>
<keyword evidence="3" id="KW-1185">Reference proteome</keyword>
<evidence type="ECO:0000313" key="2">
    <source>
        <dbReference type="EMBL" id="NDV02155.1"/>
    </source>
</evidence>
<dbReference type="EMBL" id="JAAGAB010000003">
    <property type="protein sequence ID" value="NDV02155.1"/>
    <property type="molecule type" value="Genomic_DNA"/>
</dbReference>
<dbReference type="PROSITE" id="PS50883">
    <property type="entry name" value="EAL"/>
    <property type="match status" value="1"/>
</dbReference>
<feature type="domain" description="EAL" evidence="1">
    <location>
        <begin position="6"/>
        <end position="254"/>
    </location>
</feature>
<dbReference type="RefSeq" id="WP_163894828.1">
    <property type="nucleotide sequence ID" value="NZ_JAAFYS010000003.1"/>
</dbReference>
<sequence length="257" mass="27778">MPEDKGTGCEACSERGGQAFRQPFSMAFQPIFDVHSGAVFAQEALVRPAGGGSARDVLQHVTQTNRYSFDQACRTRAIAIASRLGIDSRLSINFMPNAVYNPDSCIQATLRAAERFEFPTERLVFEFTEGEAVRDTGHLQNIVRSYRSRGFLTAIDDFGAGYAGLGLLCDLQPDIVKIDMALVRGIAADERRRVVVAAIAGLCGDLGILPIAEGIETAEDAAAVRELGIRHMQGYHFAPPAYERLVLKPEGKGSAAA</sequence>
<dbReference type="Gene3D" id="3.20.20.450">
    <property type="entry name" value="EAL domain"/>
    <property type="match status" value="1"/>
</dbReference>
<dbReference type="PANTHER" id="PTHR33121">
    <property type="entry name" value="CYCLIC DI-GMP PHOSPHODIESTERASE PDEF"/>
    <property type="match status" value="1"/>
</dbReference>
<evidence type="ECO:0000313" key="3">
    <source>
        <dbReference type="Proteomes" id="UP000474757"/>
    </source>
</evidence>
<dbReference type="SMART" id="SM00052">
    <property type="entry name" value="EAL"/>
    <property type="match status" value="1"/>
</dbReference>
<organism evidence="2 3">
    <name type="scientific">Pseudoroseicyclus tamaricis</name>
    <dbReference type="NCBI Taxonomy" id="2705421"/>
    <lineage>
        <taxon>Bacteria</taxon>
        <taxon>Pseudomonadati</taxon>
        <taxon>Pseudomonadota</taxon>
        <taxon>Alphaproteobacteria</taxon>
        <taxon>Rhodobacterales</taxon>
        <taxon>Paracoccaceae</taxon>
        <taxon>Pseudoroseicyclus</taxon>
    </lineage>
</organism>
<gene>
    <name evidence="2" type="ORF">GZA08_14390</name>
</gene>
<dbReference type="PANTHER" id="PTHR33121:SF15">
    <property type="entry name" value="BLUE LIGHT- AND TEMPERATURE-REGULATED ANTIREPRESSOR BLUF"/>
    <property type="match status" value="1"/>
</dbReference>
<dbReference type="InterPro" id="IPR050706">
    <property type="entry name" value="Cyclic-di-GMP_PDE-like"/>
</dbReference>
<reference evidence="2 3" key="1">
    <citation type="submission" date="2020-02" db="EMBL/GenBank/DDBJ databases">
        <title>Pseudoroseicyclus tamarix, sp. nov., isolated from offshore sediment of a Tamarix chinensis forest.</title>
        <authorList>
            <person name="Gai Y."/>
        </authorList>
    </citation>
    <scope>NUCLEOTIDE SEQUENCE [LARGE SCALE GENOMIC DNA]</scope>
    <source>
        <strain evidence="2 3">CLL3-39</strain>
    </source>
</reference>
<dbReference type="AlphaFoldDB" id="A0A6B2JW71"/>
<dbReference type="InterPro" id="IPR001633">
    <property type="entry name" value="EAL_dom"/>
</dbReference>
<name>A0A6B2JW71_9RHOB</name>
<proteinExistence type="predicted"/>
<accession>A0A6B2JW71</accession>
<dbReference type="CDD" id="cd01948">
    <property type="entry name" value="EAL"/>
    <property type="match status" value="1"/>
</dbReference>
<protein>
    <submittedName>
        <fullName evidence="2">EAL domain-containing protein</fullName>
    </submittedName>
</protein>
<dbReference type="InterPro" id="IPR035919">
    <property type="entry name" value="EAL_sf"/>
</dbReference>